<sequence>MRIMSTDVDAPRPRLIALFGATGTGKTTVGVTLVHLVVKPLTAYIFTQFINDASGENLEVGDDLESCTQEVTPTRIFQVDRQDVVLIDTPGFDDTELNDTEILKRITAFLTSSYESGHKLTGVIYLHRISDVRVGGISRRTFQILRGLCGEDTLTNVLIVTNMWSDPTAAKEIQNEKQLRDNPKFFQPAIKAGARMVRRSHKDTRSALDVIRILLDKPPVTMRIQRQIVDEGESFYATDAAMVLGAELAKMEQRYLKQIEEVKEELGQAKEKNNAQAQSELRDFLEQAIAESTRLSKEVQSLRDGFEEERMRWESRVSEAEAAQKEAERRQEEMTSELEDLRSRAERASGEELKRLEKLINELLKKIEAIKAYKSSCIIIKADSECIWPSDHRIFDPQIEFVFGNRATALEFPRSTSSSTERTGTFIVPEFMQNQLFIQQRYPMGTGLGMPSLEQTRNGFEEPSSPANYHDATPTSRIDTCEPLDTRTLAATSKIWEYARDYGPRVVWPPTADENDAFDPEGIMPLVQRSIGMLELMDDTIFQDVRDFFAKFLTRFYYDYAAIHENLHVRIRRRFEASNSLKHGMLGMAALFRSNYEHSMVPASMHKCAKDLHRLASRMLQSELENESVSPWVKLASLWELLNYEYFDGNLSSYYLHLNQAASVVRLALGSDTIDILELSGEQTFDLRCIAWSDILSSMALSRPTLLNYESDIHNRPQYDDSEDPDKGVEWVFGCPDILTILMARTSALRHACVPPEEKVVRGHEIQQLIQDWKFRPVPAQRSALRVARVASQEIWRHAAILYVHQSIFKSDFSNPVVANSVKLVIRIASTLTPGVNPDCFLAVPYFIAGSFATAQKDRYTLRSRILTSGNEGFLRHLVAALDDLWKETDARGCLTTWSEHYPPRIMF</sequence>
<dbReference type="PANTHER" id="PTHR37534:SF46">
    <property type="entry name" value="ZN(II)2CYS6 TRANSCRIPTION FACTOR (EUROFUNG)"/>
    <property type="match status" value="1"/>
</dbReference>
<evidence type="ECO:0000313" key="5">
    <source>
        <dbReference type="EMBL" id="CAE6339373.1"/>
    </source>
</evidence>
<comment type="subcellular location">
    <subcellularLocation>
        <location evidence="1">Nucleus</location>
    </subcellularLocation>
</comment>
<evidence type="ECO:0000256" key="1">
    <source>
        <dbReference type="ARBA" id="ARBA00004123"/>
    </source>
</evidence>
<feature type="coiled-coil region" evidence="3">
    <location>
        <begin position="252"/>
        <end position="279"/>
    </location>
</feature>
<dbReference type="Proteomes" id="UP000663846">
    <property type="component" value="Unassembled WGS sequence"/>
</dbReference>
<evidence type="ECO:0000256" key="2">
    <source>
        <dbReference type="ARBA" id="ARBA00023242"/>
    </source>
</evidence>
<evidence type="ECO:0000256" key="3">
    <source>
        <dbReference type="SAM" id="Coils"/>
    </source>
</evidence>
<dbReference type="EMBL" id="CAJMWS010000021">
    <property type="protein sequence ID" value="CAE6339373.1"/>
    <property type="molecule type" value="Genomic_DNA"/>
</dbReference>
<evidence type="ECO:0008006" key="7">
    <source>
        <dbReference type="Google" id="ProtNLM"/>
    </source>
</evidence>
<accession>A0A8H2W631</accession>
<dbReference type="Pfam" id="PF11951">
    <property type="entry name" value="Fungal_trans_2"/>
    <property type="match status" value="1"/>
</dbReference>
<name>A0A8H2W631_9AGAM</name>
<evidence type="ECO:0000313" key="6">
    <source>
        <dbReference type="Proteomes" id="UP000663846"/>
    </source>
</evidence>
<reference evidence="5" key="1">
    <citation type="submission" date="2021-01" db="EMBL/GenBank/DDBJ databases">
        <authorList>
            <person name="Kaushik A."/>
        </authorList>
    </citation>
    <scope>NUCLEOTIDE SEQUENCE</scope>
    <source>
        <strain evidence="5">AG1-1C</strain>
    </source>
</reference>
<dbReference type="GO" id="GO:0005634">
    <property type="term" value="C:nucleus"/>
    <property type="evidence" value="ECO:0007669"/>
    <property type="project" value="UniProtKB-SubCell"/>
</dbReference>
<dbReference type="CDD" id="cd00882">
    <property type="entry name" value="Ras_like_GTPase"/>
    <property type="match status" value="1"/>
</dbReference>
<evidence type="ECO:0000256" key="4">
    <source>
        <dbReference type="SAM" id="MobiDB-lite"/>
    </source>
</evidence>
<dbReference type="AlphaFoldDB" id="A0A8H2W631"/>
<dbReference type="PANTHER" id="PTHR37534">
    <property type="entry name" value="TRANSCRIPTIONAL ACTIVATOR PROTEIN UGA3"/>
    <property type="match status" value="1"/>
</dbReference>
<dbReference type="SUPFAM" id="SSF52540">
    <property type="entry name" value="P-loop containing nucleoside triphosphate hydrolases"/>
    <property type="match status" value="2"/>
</dbReference>
<proteinExistence type="predicted"/>
<gene>
    <name evidence="5" type="ORF">RDB_LOCUS2992</name>
</gene>
<dbReference type="Gene3D" id="3.40.50.300">
    <property type="entry name" value="P-loop containing nucleotide triphosphate hydrolases"/>
    <property type="match status" value="1"/>
</dbReference>
<dbReference type="InterPro" id="IPR021858">
    <property type="entry name" value="Fun_TF"/>
</dbReference>
<keyword evidence="2" id="KW-0539">Nucleus</keyword>
<dbReference type="InterPro" id="IPR027417">
    <property type="entry name" value="P-loop_NTPase"/>
</dbReference>
<keyword evidence="3" id="KW-0175">Coiled coil</keyword>
<feature type="region of interest" description="Disordered" evidence="4">
    <location>
        <begin position="457"/>
        <end position="477"/>
    </location>
</feature>
<comment type="caution">
    <text evidence="5">The sequence shown here is derived from an EMBL/GenBank/DDBJ whole genome shotgun (WGS) entry which is preliminary data.</text>
</comment>
<protein>
    <recommendedName>
        <fullName evidence="7">G domain-containing protein</fullName>
    </recommendedName>
</protein>
<organism evidence="5 6">
    <name type="scientific">Rhizoctonia solani</name>
    <dbReference type="NCBI Taxonomy" id="456999"/>
    <lineage>
        <taxon>Eukaryota</taxon>
        <taxon>Fungi</taxon>
        <taxon>Dikarya</taxon>
        <taxon>Basidiomycota</taxon>
        <taxon>Agaricomycotina</taxon>
        <taxon>Agaricomycetes</taxon>
        <taxon>Cantharellales</taxon>
        <taxon>Ceratobasidiaceae</taxon>
        <taxon>Rhizoctonia</taxon>
    </lineage>
</organism>
<feature type="region of interest" description="Disordered" evidence="4">
    <location>
        <begin position="317"/>
        <end position="344"/>
    </location>
</feature>